<accession>A0A382FF19</accession>
<evidence type="ECO:0000259" key="1">
    <source>
        <dbReference type="Pfam" id="PF02464"/>
    </source>
</evidence>
<dbReference type="SUPFAM" id="SSF142433">
    <property type="entry name" value="CinA-like"/>
    <property type="match status" value="1"/>
</dbReference>
<protein>
    <recommendedName>
        <fullName evidence="1">CinA C-terminal domain-containing protein</fullName>
    </recommendedName>
</protein>
<feature type="domain" description="CinA C-terminal" evidence="1">
    <location>
        <begin position="4"/>
        <end position="153"/>
    </location>
</feature>
<dbReference type="Gene3D" id="3.90.950.20">
    <property type="entry name" value="CinA-like"/>
    <property type="match status" value="1"/>
</dbReference>
<proteinExistence type="predicted"/>
<sequence length="157" mass="16125">MEVTEIAELLIAQGKTVSVAEADTMGLIGYMLGTVPGSSAYCPGGVIAYTGGLKQSVLGVTDETYNNFGSVSREVAIAMAKGVRELCNTDYALSTTGVTGPAQGRSSFPIGTFWIGLAVKDGEDVAIEVHLSGDRDATKRGAAQAALDLLGKHLKGG</sequence>
<dbReference type="InterPro" id="IPR036653">
    <property type="entry name" value="CinA-like_C"/>
</dbReference>
<evidence type="ECO:0000313" key="2">
    <source>
        <dbReference type="EMBL" id="SVB61275.1"/>
    </source>
</evidence>
<name>A0A382FF19_9ZZZZ</name>
<dbReference type="EMBL" id="UINC01049460">
    <property type="protein sequence ID" value="SVB61275.1"/>
    <property type="molecule type" value="Genomic_DNA"/>
</dbReference>
<dbReference type="AlphaFoldDB" id="A0A382FF19"/>
<reference evidence="2" key="1">
    <citation type="submission" date="2018-05" db="EMBL/GenBank/DDBJ databases">
        <authorList>
            <person name="Lanie J.A."/>
            <person name="Ng W.-L."/>
            <person name="Kazmierczak K.M."/>
            <person name="Andrzejewski T.M."/>
            <person name="Davidsen T.M."/>
            <person name="Wayne K.J."/>
            <person name="Tettelin H."/>
            <person name="Glass J.I."/>
            <person name="Rusch D."/>
            <person name="Podicherti R."/>
            <person name="Tsui H.-C.T."/>
            <person name="Winkler M.E."/>
        </authorList>
    </citation>
    <scope>NUCLEOTIDE SEQUENCE</scope>
</reference>
<organism evidence="2">
    <name type="scientific">marine metagenome</name>
    <dbReference type="NCBI Taxonomy" id="408172"/>
    <lineage>
        <taxon>unclassified sequences</taxon>
        <taxon>metagenomes</taxon>
        <taxon>ecological metagenomes</taxon>
    </lineage>
</organism>
<dbReference type="InterPro" id="IPR008136">
    <property type="entry name" value="CinA_C"/>
</dbReference>
<dbReference type="NCBIfam" id="TIGR00199">
    <property type="entry name" value="PncC_domain"/>
    <property type="match status" value="1"/>
</dbReference>
<dbReference type="Pfam" id="PF02464">
    <property type="entry name" value="CinA"/>
    <property type="match status" value="1"/>
</dbReference>
<gene>
    <name evidence="2" type="ORF">METZ01_LOCUS214129</name>
</gene>